<evidence type="ECO:0000313" key="2">
    <source>
        <dbReference type="Proteomes" id="UP000295727"/>
    </source>
</evidence>
<organism evidence="1 2">
    <name type="scientific">Paraburkholderia pallida</name>
    <dbReference type="NCBI Taxonomy" id="2547399"/>
    <lineage>
        <taxon>Bacteria</taxon>
        <taxon>Pseudomonadati</taxon>
        <taxon>Pseudomonadota</taxon>
        <taxon>Betaproteobacteria</taxon>
        <taxon>Burkholderiales</taxon>
        <taxon>Burkholderiaceae</taxon>
        <taxon>Paraburkholderia</taxon>
    </lineage>
</organism>
<evidence type="ECO:0000313" key="1">
    <source>
        <dbReference type="EMBL" id="QBR00411.1"/>
    </source>
</evidence>
<accession>A0A4P7CW53</accession>
<reference evidence="1 2" key="1">
    <citation type="submission" date="2019-03" db="EMBL/GenBank/DDBJ databases">
        <title>Paraburkholderia sp. 7MH5, isolated from subtropical forest soil.</title>
        <authorList>
            <person name="Gao Z.-H."/>
            <person name="Qiu L.-H."/>
        </authorList>
    </citation>
    <scope>NUCLEOTIDE SEQUENCE [LARGE SCALE GENOMIC DNA]</scope>
    <source>
        <strain evidence="1 2">7MH5</strain>
    </source>
</reference>
<keyword evidence="2" id="KW-1185">Reference proteome</keyword>
<dbReference type="Proteomes" id="UP000295727">
    <property type="component" value="Chromosome 2"/>
</dbReference>
<protein>
    <submittedName>
        <fullName evidence="1">Uncharacterized protein</fullName>
    </submittedName>
</protein>
<dbReference type="EMBL" id="CP038149">
    <property type="protein sequence ID" value="QBR00411.1"/>
    <property type="molecule type" value="Genomic_DNA"/>
</dbReference>
<sequence>MEIVLKVDRQFSEMCESAGTRPEVVLKCFMWDVMIAGEGARPEAGNSVMEQLREYAGGYFLRLNFPERYVQQE</sequence>
<dbReference type="RefSeq" id="WP_134754034.1">
    <property type="nucleotide sequence ID" value="NZ_CP038149.1"/>
</dbReference>
<dbReference type="AlphaFoldDB" id="A0A4P7CW53"/>
<name>A0A4P7CW53_9BURK</name>
<gene>
    <name evidence="1" type="ORF">E1956_25540</name>
</gene>
<dbReference type="KEGG" id="ppai:E1956_25540"/>
<proteinExistence type="predicted"/>